<name>A0AAD1XFZ5_EUPCR</name>
<feature type="region of interest" description="Disordered" evidence="1">
    <location>
        <begin position="114"/>
        <end position="143"/>
    </location>
</feature>
<evidence type="ECO:0000256" key="1">
    <source>
        <dbReference type="SAM" id="MobiDB-lite"/>
    </source>
</evidence>
<sequence length="214" mass="25668">MLRLSSTTYHSPNSRETHWVKKDYDKISFGVIAEPSPWVQKIILGLDPDTKNDIVQYRHLENIIPAKKPFKEILYEKIQKFDYLKLAVRKRVKYLLSQNTPGRILPRRFIQKSNKKYQRRNNTSKHQRHLSPQPLNHDILTPQTNFQNYNPKYARLSKKFCLSPKTKITARINETQRNLHPQLKNTKELEIPKRLQNSKFYKMLKTFHEQNFLK</sequence>
<gene>
    <name evidence="2" type="ORF">ECRASSUSDP1_LOCUS11596</name>
</gene>
<dbReference type="EMBL" id="CAMPGE010011454">
    <property type="protein sequence ID" value="CAI2370286.1"/>
    <property type="molecule type" value="Genomic_DNA"/>
</dbReference>
<evidence type="ECO:0000313" key="2">
    <source>
        <dbReference type="EMBL" id="CAI2370286.1"/>
    </source>
</evidence>
<proteinExistence type="predicted"/>
<evidence type="ECO:0000313" key="3">
    <source>
        <dbReference type="Proteomes" id="UP001295684"/>
    </source>
</evidence>
<dbReference type="Proteomes" id="UP001295684">
    <property type="component" value="Unassembled WGS sequence"/>
</dbReference>
<keyword evidence="3" id="KW-1185">Reference proteome</keyword>
<protein>
    <submittedName>
        <fullName evidence="2">Uncharacterized protein</fullName>
    </submittedName>
</protein>
<feature type="compositionally biased region" description="Basic residues" evidence="1">
    <location>
        <begin position="114"/>
        <end position="129"/>
    </location>
</feature>
<comment type="caution">
    <text evidence="2">The sequence shown here is derived from an EMBL/GenBank/DDBJ whole genome shotgun (WGS) entry which is preliminary data.</text>
</comment>
<accession>A0AAD1XFZ5</accession>
<dbReference type="AlphaFoldDB" id="A0AAD1XFZ5"/>
<organism evidence="2 3">
    <name type="scientific">Euplotes crassus</name>
    <dbReference type="NCBI Taxonomy" id="5936"/>
    <lineage>
        <taxon>Eukaryota</taxon>
        <taxon>Sar</taxon>
        <taxon>Alveolata</taxon>
        <taxon>Ciliophora</taxon>
        <taxon>Intramacronucleata</taxon>
        <taxon>Spirotrichea</taxon>
        <taxon>Hypotrichia</taxon>
        <taxon>Euplotida</taxon>
        <taxon>Euplotidae</taxon>
        <taxon>Moneuplotes</taxon>
    </lineage>
</organism>
<reference evidence="2" key="1">
    <citation type="submission" date="2023-07" db="EMBL/GenBank/DDBJ databases">
        <authorList>
            <consortium name="AG Swart"/>
            <person name="Singh M."/>
            <person name="Singh A."/>
            <person name="Seah K."/>
            <person name="Emmerich C."/>
        </authorList>
    </citation>
    <scope>NUCLEOTIDE SEQUENCE</scope>
    <source>
        <strain evidence="2">DP1</strain>
    </source>
</reference>